<comment type="caution">
    <text evidence="4">The sequence shown here is derived from an EMBL/GenBank/DDBJ whole genome shotgun (WGS) entry which is preliminary data.</text>
</comment>
<feature type="signal peptide" evidence="2">
    <location>
        <begin position="1"/>
        <end position="20"/>
    </location>
</feature>
<keyword evidence="1 2" id="KW-0732">Signal</keyword>
<accession>A0AAD5KJ39</accession>
<dbReference type="InterPro" id="IPR018466">
    <property type="entry name" value="Kre9/Knh1-like_N"/>
</dbReference>
<reference evidence="4" key="2">
    <citation type="submission" date="2023-02" db="EMBL/GenBank/DDBJ databases">
        <authorList>
            <consortium name="DOE Joint Genome Institute"/>
            <person name="Mondo S.J."/>
            <person name="Chang Y."/>
            <person name="Wang Y."/>
            <person name="Ahrendt S."/>
            <person name="Andreopoulos W."/>
            <person name="Barry K."/>
            <person name="Beard J."/>
            <person name="Benny G.L."/>
            <person name="Blankenship S."/>
            <person name="Bonito G."/>
            <person name="Cuomo C."/>
            <person name="Desiro A."/>
            <person name="Gervers K.A."/>
            <person name="Hundley H."/>
            <person name="Kuo A."/>
            <person name="LaButti K."/>
            <person name="Lang B.F."/>
            <person name="Lipzen A."/>
            <person name="O'Donnell K."/>
            <person name="Pangilinan J."/>
            <person name="Reynolds N."/>
            <person name="Sandor L."/>
            <person name="Smith M.W."/>
            <person name="Tsang A."/>
            <person name="Grigoriev I.V."/>
            <person name="Stajich J.E."/>
            <person name="Spatafora J.W."/>
        </authorList>
    </citation>
    <scope>NUCLEOTIDE SEQUENCE</scope>
    <source>
        <strain evidence="4">RSA 2281</strain>
    </source>
</reference>
<name>A0AAD5KJ39_9FUNG</name>
<feature type="domain" description="Yeast cell wall synthesis Kre9/Knh1-like N-terminal" evidence="3">
    <location>
        <begin position="27"/>
        <end position="95"/>
    </location>
</feature>
<keyword evidence="5" id="KW-1185">Reference proteome</keyword>
<organism evidence="4 5">
    <name type="scientific">Phascolomyces articulosus</name>
    <dbReference type="NCBI Taxonomy" id="60185"/>
    <lineage>
        <taxon>Eukaryota</taxon>
        <taxon>Fungi</taxon>
        <taxon>Fungi incertae sedis</taxon>
        <taxon>Mucoromycota</taxon>
        <taxon>Mucoromycotina</taxon>
        <taxon>Mucoromycetes</taxon>
        <taxon>Mucorales</taxon>
        <taxon>Lichtheimiaceae</taxon>
        <taxon>Phascolomyces</taxon>
    </lineage>
</organism>
<dbReference type="EMBL" id="JAIXMP010000005">
    <property type="protein sequence ID" value="KAI9272699.1"/>
    <property type="molecule type" value="Genomic_DNA"/>
</dbReference>
<protein>
    <recommendedName>
        <fullName evidence="3">Yeast cell wall synthesis Kre9/Knh1-like N-terminal domain-containing protein</fullName>
    </recommendedName>
</protein>
<evidence type="ECO:0000256" key="1">
    <source>
        <dbReference type="ARBA" id="ARBA00022729"/>
    </source>
</evidence>
<sequence length="97" mass="10649">MLKLFIVTFLSFVLFQLAQAASVNIISPQPNDVLKAGETVEIKWKLAKDATVDKVMIALASGPAQALLIDEVIEQGVEAKNGTYKWKIPENIKPNPK</sequence>
<evidence type="ECO:0000313" key="4">
    <source>
        <dbReference type="EMBL" id="KAI9272699.1"/>
    </source>
</evidence>
<dbReference type="AlphaFoldDB" id="A0AAD5KJ39"/>
<dbReference type="Pfam" id="PF10342">
    <property type="entry name" value="Kre9_KNH"/>
    <property type="match status" value="1"/>
</dbReference>
<dbReference type="Proteomes" id="UP001209540">
    <property type="component" value="Unassembled WGS sequence"/>
</dbReference>
<evidence type="ECO:0000259" key="3">
    <source>
        <dbReference type="Pfam" id="PF10342"/>
    </source>
</evidence>
<gene>
    <name evidence="4" type="ORF">BDA99DRAFT_432544</name>
</gene>
<reference evidence="4" key="1">
    <citation type="journal article" date="2022" name="IScience">
        <title>Evolution of zygomycete secretomes and the origins of terrestrial fungal ecologies.</title>
        <authorList>
            <person name="Chang Y."/>
            <person name="Wang Y."/>
            <person name="Mondo S."/>
            <person name="Ahrendt S."/>
            <person name="Andreopoulos W."/>
            <person name="Barry K."/>
            <person name="Beard J."/>
            <person name="Benny G.L."/>
            <person name="Blankenship S."/>
            <person name="Bonito G."/>
            <person name="Cuomo C."/>
            <person name="Desiro A."/>
            <person name="Gervers K.A."/>
            <person name="Hundley H."/>
            <person name="Kuo A."/>
            <person name="LaButti K."/>
            <person name="Lang B.F."/>
            <person name="Lipzen A."/>
            <person name="O'Donnell K."/>
            <person name="Pangilinan J."/>
            <person name="Reynolds N."/>
            <person name="Sandor L."/>
            <person name="Smith M.E."/>
            <person name="Tsang A."/>
            <person name="Grigoriev I.V."/>
            <person name="Stajich J.E."/>
            <person name="Spatafora J.W."/>
        </authorList>
    </citation>
    <scope>NUCLEOTIDE SEQUENCE</scope>
    <source>
        <strain evidence="4">RSA 2281</strain>
    </source>
</reference>
<evidence type="ECO:0000313" key="5">
    <source>
        <dbReference type="Proteomes" id="UP001209540"/>
    </source>
</evidence>
<proteinExistence type="predicted"/>
<feature type="chain" id="PRO_5042224185" description="Yeast cell wall synthesis Kre9/Knh1-like N-terminal domain-containing protein" evidence="2">
    <location>
        <begin position="21"/>
        <end position="97"/>
    </location>
</feature>
<evidence type="ECO:0000256" key="2">
    <source>
        <dbReference type="SAM" id="SignalP"/>
    </source>
</evidence>